<feature type="transmembrane region" description="Helical" evidence="1">
    <location>
        <begin position="296"/>
        <end position="318"/>
    </location>
</feature>
<keyword evidence="1" id="KW-1133">Transmembrane helix</keyword>
<proteinExistence type="predicted"/>
<protein>
    <submittedName>
        <fullName evidence="2">Pentapeptide repeat-containing protein</fullName>
    </submittedName>
</protein>
<evidence type="ECO:0000256" key="1">
    <source>
        <dbReference type="SAM" id="Phobius"/>
    </source>
</evidence>
<dbReference type="RefSeq" id="WP_077409898.1">
    <property type="nucleotide sequence ID" value="NZ_JBHRTS010000002.1"/>
</dbReference>
<sequence length="384" mass="43972">MIKEIDLGDVAYFRMEFIDPLLKKKVLTASKDCNQAFFDNLSDLTDDKGRIVVKNIFFKDNKIKNIRNVVFEDCVFENTKLLFNGSVNANLKFTGCVGHKSSFINLPEDTEMDFKGTNINMDRCKFAKTILKISLIESKVTGLTLGDNKKFSNFSFSKFKKCTFNNCWFINIGISDSNFIECNFEFVKFENVDFRDTKLNGSSFSECFLFHPKFHSIYLGESGENDDQLGKYSIELRGLDSFTNWSNLRGISSFPLFSISWITLAFTLGLIAAIMSSTQITQNWPEPFKISFHPSFRLLLLAIGSFLLAFSSSIFAFFCPPEIQSYSLTQWVYSQNKRQLPYLVISTKYRLAQYICLLTLILGGTIALWLMLEQVLLVIDLLFS</sequence>
<keyword evidence="3" id="KW-1185">Reference proteome</keyword>
<evidence type="ECO:0000313" key="2">
    <source>
        <dbReference type="EMBL" id="MFC3193215.1"/>
    </source>
</evidence>
<dbReference type="Proteomes" id="UP001595533">
    <property type="component" value="Unassembled WGS sequence"/>
</dbReference>
<dbReference type="InterPro" id="IPR001646">
    <property type="entry name" value="5peptide_repeat"/>
</dbReference>
<dbReference type="Pfam" id="PF00805">
    <property type="entry name" value="Pentapeptide"/>
    <property type="match status" value="1"/>
</dbReference>
<feature type="transmembrane region" description="Helical" evidence="1">
    <location>
        <begin position="254"/>
        <end position="275"/>
    </location>
</feature>
<keyword evidence="1" id="KW-0812">Transmembrane</keyword>
<name>A0ABV7J572_9GAMM</name>
<organism evidence="2 3">
    <name type="scientific">Marinicella sediminis</name>
    <dbReference type="NCBI Taxonomy" id="1792834"/>
    <lineage>
        <taxon>Bacteria</taxon>
        <taxon>Pseudomonadati</taxon>
        <taxon>Pseudomonadota</taxon>
        <taxon>Gammaproteobacteria</taxon>
        <taxon>Lysobacterales</taxon>
        <taxon>Marinicellaceae</taxon>
        <taxon>Marinicella</taxon>
    </lineage>
</organism>
<dbReference type="Gene3D" id="2.160.20.80">
    <property type="entry name" value="E3 ubiquitin-protein ligase SopA"/>
    <property type="match status" value="1"/>
</dbReference>
<dbReference type="SUPFAM" id="SSF141571">
    <property type="entry name" value="Pentapeptide repeat-like"/>
    <property type="match status" value="1"/>
</dbReference>
<dbReference type="EMBL" id="JBHRTS010000002">
    <property type="protein sequence ID" value="MFC3193215.1"/>
    <property type="molecule type" value="Genomic_DNA"/>
</dbReference>
<feature type="transmembrane region" description="Helical" evidence="1">
    <location>
        <begin position="351"/>
        <end position="372"/>
    </location>
</feature>
<keyword evidence="1" id="KW-0472">Membrane</keyword>
<evidence type="ECO:0000313" key="3">
    <source>
        <dbReference type="Proteomes" id="UP001595533"/>
    </source>
</evidence>
<accession>A0ABV7J572</accession>
<gene>
    <name evidence="2" type="ORF">ACFODZ_03060</name>
</gene>
<comment type="caution">
    <text evidence="2">The sequence shown here is derived from an EMBL/GenBank/DDBJ whole genome shotgun (WGS) entry which is preliminary data.</text>
</comment>
<reference evidence="3" key="1">
    <citation type="journal article" date="2019" name="Int. J. Syst. Evol. Microbiol.">
        <title>The Global Catalogue of Microorganisms (GCM) 10K type strain sequencing project: providing services to taxonomists for standard genome sequencing and annotation.</title>
        <authorList>
            <consortium name="The Broad Institute Genomics Platform"/>
            <consortium name="The Broad Institute Genome Sequencing Center for Infectious Disease"/>
            <person name="Wu L."/>
            <person name="Ma J."/>
        </authorList>
    </citation>
    <scope>NUCLEOTIDE SEQUENCE [LARGE SCALE GENOMIC DNA]</scope>
    <source>
        <strain evidence="3">KCTC 42953</strain>
    </source>
</reference>